<dbReference type="GO" id="GO:0008233">
    <property type="term" value="F:peptidase activity"/>
    <property type="evidence" value="ECO:0007669"/>
    <property type="project" value="UniProtKB-KW"/>
</dbReference>
<evidence type="ECO:0000256" key="1">
    <source>
        <dbReference type="ARBA" id="ARBA00006247"/>
    </source>
</evidence>
<gene>
    <name evidence="7" type="ORF">H8K20_05570</name>
</gene>
<dbReference type="RefSeq" id="WP_186487719.1">
    <property type="nucleotide sequence ID" value="NZ_JACOGI010000001.1"/>
</dbReference>
<comment type="similarity">
    <text evidence="1">Belongs to the peptidase M20A family.</text>
</comment>
<comment type="caution">
    <text evidence="7">The sequence shown here is derived from an EMBL/GenBank/DDBJ whole genome shotgun (WGS) entry which is preliminary data.</text>
</comment>
<evidence type="ECO:0000256" key="3">
    <source>
        <dbReference type="ARBA" id="ARBA00022723"/>
    </source>
</evidence>
<evidence type="ECO:0000313" key="8">
    <source>
        <dbReference type="Proteomes" id="UP000597668"/>
    </source>
</evidence>
<protein>
    <submittedName>
        <fullName evidence="7">M20/M25/M40 family metallo-hydrolase</fullName>
    </submittedName>
</protein>
<evidence type="ECO:0000313" key="7">
    <source>
        <dbReference type="EMBL" id="MBC3515862.1"/>
    </source>
</evidence>
<dbReference type="InterPro" id="IPR036264">
    <property type="entry name" value="Bact_exopeptidase_dim_dom"/>
</dbReference>
<proteinExistence type="inferred from homology"/>
<dbReference type="Gene3D" id="1.10.150.900">
    <property type="match status" value="1"/>
</dbReference>
<evidence type="ECO:0000259" key="6">
    <source>
        <dbReference type="Pfam" id="PF07687"/>
    </source>
</evidence>
<accession>A0A8J6IN37</accession>
<evidence type="ECO:0000256" key="5">
    <source>
        <dbReference type="ARBA" id="ARBA00022833"/>
    </source>
</evidence>
<dbReference type="Gene3D" id="3.30.70.360">
    <property type="match status" value="1"/>
</dbReference>
<dbReference type="SUPFAM" id="SSF55031">
    <property type="entry name" value="Bacterial exopeptidase dimerisation domain"/>
    <property type="match status" value="1"/>
</dbReference>
<dbReference type="SUPFAM" id="SSF53187">
    <property type="entry name" value="Zn-dependent exopeptidases"/>
    <property type="match status" value="1"/>
</dbReference>
<organism evidence="7 8">
    <name type="scientific">Neobittarella massiliensis</name>
    <name type="common">ex Bilen et al. 2018</name>
    <dbReference type="NCBI Taxonomy" id="2041842"/>
    <lineage>
        <taxon>Bacteria</taxon>
        <taxon>Bacillati</taxon>
        <taxon>Bacillota</taxon>
        <taxon>Clostridia</taxon>
        <taxon>Eubacteriales</taxon>
        <taxon>Oscillospiraceae</taxon>
        <taxon>Neobittarella (ex Bilen et al. 2018)</taxon>
    </lineage>
</organism>
<keyword evidence="4" id="KW-0378">Hydrolase</keyword>
<dbReference type="PANTHER" id="PTHR45962:SF1">
    <property type="entry name" value="N-FATTY-ACYL-AMINO ACID SYNTHASE_HYDROLASE PM20D1"/>
    <property type="match status" value="1"/>
</dbReference>
<keyword evidence="3" id="KW-0479">Metal-binding</keyword>
<keyword evidence="2" id="KW-0645">Protease</keyword>
<dbReference type="Pfam" id="PF07687">
    <property type="entry name" value="M20_dimer"/>
    <property type="match status" value="1"/>
</dbReference>
<keyword evidence="5" id="KW-0862">Zinc</keyword>
<feature type="domain" description="Peptidase M20 dimerisation" evidence="6">
    <location>
        <begin position="231"/>
        <end position="371"/>
    </location>
</feature>
<dbReference type="GO" id="GO:0046872">
    <property type="term" value="F:metal ion binding"/>
    <property type="evidence" value="ECO:0007669"/>
    <property type="project" value="UniProtKB-KW"/>
</dbReference>
<dbReference type="AlphaFoldDB" id="A0A8J6IN37"/>
<dbReference type="PANTHER" id="PTHR45962">
    <property type="entry name" value="N-FATTY-ACYL-AMINO ACID SYNTHASE/HYDROLASE PM20D1"/>
    <property type="match status" value="1"/>
</dbReference>
<evidence type="ECO:0000256" key="4">
    <source>
        <dbReference type="ARBA" id="ARBA00022801"/>
    </source>
</evidence>
<name>A0A8J6IN37_9FIRM</name>
<dbReference type="InterPro" id="IPR002933">
    <property type="entry name" value="Peptidase_M20"/>
</dbReference>
<dbReference type="Proteomes" id="UP000597668">
    <property type="component" value="Unassembled WGS sequence"/>
</dbReference>
<dbReference type="InterPro" id="IPR001261">
    <property type="entry name" value="ArgE/DapE_CS"/>
</dbReference>
<dbReference type="Pfam" id="PF01546">
    <property type="entry name" value="Peptidase_M20"/>
    <property type="match status" value="1"/>
</dbReference>
<dbReference type="PROSITE" id="PS00758">
    <property type="entry name" value="ARGE_DAPE_CPG2_1"/>
    <property type="match status" value="1"/>
</dbReference>
<dbReference type="Gene3D" id="3.40.630.10">
    <property type="entry name" value="Zn peptidases"/>
    <property type="match status" value="1"/>
</dbReference>
<dbReference type="EMBL" id="JACOGI010000001">
    <property type="protein sequence ID" value="MBC3515862.1"/>
    <property type="molecule type" value="Genomic_DNA"/>
</dbReference>
<dbReference type="InterPro" id="IPR011650">
    <property type="entry name" value="Peptidase_M20_dimer"/>
</dbReference>
<dbReference type="InterPro" id="IPR047177">
    <property type="entry name" value="Pept_M20A"/>
</dbReference>
<keyword evidence="8" id="KW-1185">Reference proteome</keyword>
<reference evidence="7" key="1">
    <citation type="submission" date="2020-08" db="EMBL/GenBank/DDBJ databases">
        <authorList>
            <person name="Liu C."/>
            <person name="Sun Q."/>
        </authorList>
    </citation>
    <scope>NUCLEOTIDE SEQUENCE</scope>
    <source>
        <strain evidence="7">NSJ-65</strain>
    </source>
</reference>
<sequence length="478" mass="51908">MLALYILLALLLLLVLVLVVNTLRCGTKTGGGQPGALPTREKVDHYADTLSQMIACNTVTVQPGGDMSPIYAMHQKLEELFPLIHQKLEKHDIDGALLFKWAGKDPSRPPILLMSHMDVVPATGDWKYPPFAGTIAEGKIWGRGAVDTKGSLCGILNAVEELLGEDFAPAGDVYIASSCNEEISGYGAPKTVAYLKEQGVHLGLVMDEGGAVVDPPLPGIQNKFCMLGLMEKGMANLRFTARSHGGHASTPPKNTPLARLAAMVDYVEKKEPFTKRFTPPVEGMFREMAPYMPFGYKLVFANLWLFRPLLLKILPRASAQAGAMLQTTCAFTMASGSDAPNVIPETAGITANLRYMSHEPEALAIKKARDFAAKFDCEAEVLTSSDCSGTADINSPYYAHVCDTLHTVFPEAGVAPYVMLQGSDSRHYEAICDCVLRFAPLDISKQQLGSIHGLDENLDVEALARAVAFYRTLIETCR</sequence>
<evidence type="ECO:0000256" key="2">
    <source>
        <dbReference type="ARBA" id="ARBA00022670"/>
    </source>
</evidence>
<dbReference type="GO" id="GO:0006508">
    <property type="term" value="P:proteolysis"/>
    <property type="evidence" value="ECO:0007669"/>
    <property type="project" value="UniProtKB-KW"/>
</dbReference>